<sequence>MLNRHAMFIIVLLSLCSARLTASVNCADTLPEAAADSVVTEAVDSLYNMDGTAVEDTTFSAGFDSVMMHKPQEADTLSMTMRTAADAPADTAFTLLKYSTDSAIDSLLAVQPSFRPDPMKSIWYALAFPGLGQIYNRKYWKLPIVYGGVAGIAYAITWNGKYYNDYYNAYRDYMDSNPNTNSYLDLIPENYPEGQIESYLNSRQSTYRRYRDLSIIIGVAFYAITVIDAFVDAQLAEFDISPDLTMKVRPKLMEQPNTAEPSVGCALQVNF</sequence>
<evidence type="ECO:0000259" key="2">
    <source>
        <dbReference type="Pfam" id="PF18935"/>
    </source>
</evidence>
<feature type="chain" id="PRO_5037944951" description="DUF5683 domain-containing protein" evidence="1">
    <location>
        <begin position="23"/>
        <end position="271"/>
    </location>
</feature>
<evidence type="ECO:0000256" key="1">
    <source>
        <dbReference type="SAM" id="SignalP"/>
    </source>
</evidence>
<reference evidence="3" key="1">
    <citation type="submission" date="2020-10" db="EMBL/GenBank/DDBJ databases">
        <authorList>
            <person name="Gilroy R."/>
        </authorList>
    </citation>
    <scope>NUCLEOTIDE SEQUENCE</scope>
    <source>
        <strain evidence="3">3924</strain>
    </source>
</reference>
<dbReference type="Pfam" id="PF18935">
    <property type="entry name" value="DUF5683"/>
    <property type="match status" value="1"/>
</dbReference>
<evidence type="ECO:0000313" key="4">
    <source>
        <dbReference type="Proteomes" id="UP000712007"/>
    </source>
</evidence>
<dbReference type="AlphaFoldDB" id="A0A940DK29"/>
<keyword evidence="1" id="KW-0732">Signal</keyword>
<comment type="caution">
    <text evidence="3">The sequence shown here is derived from an EMBL/GenBank/DDBJ whole genome shotgun (WGS) entry which is preliminary data.</text>
</comment>
<dbReference type="InterPro" id="IPR043738">
    <property type="entry name" value="DUF5683"/>
</dbReference>
<feature type="domain" description="DUF5683" evidence="2">
    <location>
        <begin position="116"/>
        <end position="271"/>
    </location>
</feature>
<reference evidence="3" key="2">
    <citation type="journal article" date="2021" name="PeerJ">
        <title>Extensive microbial diversity within the chicken gut microbiome revealed by metagenomics and culture.</title>
        <authorList>
            <person name="Gilroy R."/>
            <person name="Ravi A."/>
            <person name="Getino M."/>
            <person name="Pursley I."/>
            <person name="Horton D.L."/>
            <person name="Alikhan N.F."/>
            <person name="Baker D."/>
            <person name="Gharbi K."/>
            <person name="Hall N."/>
            <person name="Watson M."/>
            <person name="Adriaenssens E.M."/>
            <person name="Foster-Nyarko E."/>
            <person name="Jarju S."/>
            <person name="Secka A."/>
            <person name="Antonio M."/>
            <person name="Oren A."/>
            <person name="Chaudhuri R.R."/>
            <person name="La Ragione R."/>
            <person name="Hildebrand F."/>
            <person name="Pallen M.J."/>
        </authorList>
    </citation>
    <scope>NUCLEOTIDE SEQUENCE</scope>
    <source>
        <strain evidence="3">3924</strain>
    </source>
</reference>
<dbReference type="Proteomes" id="UP000712007">
    <property type="component" value="Unassembled WGS sequence"/>
</dbReference>
<protein>
    <recommendedName>
        <fullName evidence="2">DUF5683 domain-containing protein</fullName>
    </recommendedName>
</protein>
<feature type="signal peptide" evidence="1">
    <location>
        <begin position="1"/>
        <end position="22"/>
    </location>
</feature>
<organism evidence="3 4">
    <name type="scientific">Candidatus Aphodosoma intestinipullorum</name>
    <dbReference type="NCBI Taxonomy" id="2840674"/>
    <lineage>
        <taxon>Bacteria</taxon>
        <taxon>Pseudomonadati</taxon>
        <taxon>Bacteroidota</taxon>
        <taxon>Bacteroidia</taxon>
        <taxon>Bacteroidales</taxon>
        <taxon>Candidatus Aphodosoma</taxon>
    </lineage>
</organism>
<accession>A0A940DK29</accession>
<gene>
    <name evidence="3" type="ORF">IAC51_05795</name>
</gene>
<dbReference type="EMBL" id="JADIMV010000100">
    <property type="protein sequence ID" value="MBO8440148.1"/>
    <property type="molecule type" value="Genomic_DNA"/>
</dbReference>
<evidence type="ECO:0000313" key="3">
    <source>
        <dbReference type="EMBL" id="MBO8440148.1"/>
    </source>
</evidence>
<name>A0A940DK29_9BACT</name>
<proteinExistence type="predicted"/>